<protein>
    <submittedName>
        <fullName evidence="1">Uncharacterized protein</fullName>
    </submittedName>
</protein>
<name>A0ABY9JUE4_9BACI</name>
<dbReference type="EMBL" id="CP129013">
    <property type="protein sequence ID" value="WLR42103.1"/>
    <property type="molecule type" value="Genomic_DNA"/>
</dbReference>
<organism evidence="1 2">
    <name type="scientific">Bacillus carboniphilus</name>
    <dbReference type="NCBI Taxonomy" id="86663"/>
    <lineage>
        <taxon>Bacteria</taxon>
        <taxon>Bacillati</taxon>
        <taxon>Bacillota</taxon>
        <taxon>Bacilli</taxon>
        <taxon>Bacillales</taxon>
        <taxon>Bacillaceae</taxon>
        <taxon>Bacillus</taxon>
    </lineage>
</organism>
<evidence type="ECO:0000313" key="2">
    <source>
        <dbReference type="Proteomes" id="UP001197974"/>
    </source>
</evidence>
<dbReference type="RefSeq" id="WP_306019683.1">
    <property type="nucleotide sequence ID" value="NZ_CP129013.1"/>
</dbReference>
<reference evidence="1 2" key="1">
    <citation type="submission" date="2023-06" db="EMBL/GenBank/DDBJ databases">
        <title>Five Gram-positive bacteria isolated from mangrove sediments in Shenzhen, Guangdong, China.</title>
        <authorList>
            <person name="Yu S."/>
            <person name="Zheng W."/>
            <person name="Huang Y."/>
        </authorList>
    </citation>
    <scope>NUCLEOTIDE SEQUENCE [LARGE SCALE GENOMIC DNA]</scope>
    <source>
        <strain evidence="1 2">SaN35-3</strain>
    </source>
</reference>
<sequence>MTITFTSGPIDNTSLLINPVEVRIRNTDSANQASVTIRFVNESTSPETLVSSNSFLVNASSTESLSFNPVGISSFLIEIEVSLANRSDEVTATTVQPTATLFSGATFVEFERFLVSNPEQLQEIDYPETPQLNLFVPDSIGCDGTINGDVTLGGVPPTWN</sequence>
<proteinExistence type="predicted"/>
<dbReference type="Proteomes" id="UP001197974">
    <property type="component" value="Chromosome"/>
</dbReference>
<evidence type="ECO:0000313" key="1">
    <source>
        <dbReference type="EMBL" id="WLR42103.1"/>
    </source>
</evidence>
<keyword evidence="2" id="KW-1185">Reference proteome</keyword>
<gene>
    <name evidence="1" type="ORF">LC087_15225</name>
</gene>
<accession>A0ABY9JUE4</accession>